<name>A0AAN8X759_HALRR</name>
<feature type="region of interest" description="Disordered" evidence="1">
    <location>
        <begin position="33"/>
        <end position="53"/>
    </location>
</feature>
<dbReference type="InterPro" id="IPR036871">
    <property type="entry name" value="PX_dom_sf"/>
</dbReference>
<accession>A0AAN8X759</accession>
<evidence type="ECO:0000256" key="1">
    <source>
        <dbReference type="SAM" id="MobiDB-lite"/>
    </source>
</evidence>
<dbReference type="Pfam" id="PF00787">
    <property type="entry name" value="PX"/>
    <property type="match status" value="1"/>
</dbReference>
<dbReference type="GO" id="GO:0035091">
    <property type="term" value="F:phosphatidylinositol binding"/>
    <property type="evidence" value="ECO:0007669"/>
    <property type="project" value="InterPro"/>
</dbReference>
<keyword evidence="4" id="KW-1185">Reference proteome</keyword>
<dbReference type="PANTHER" id="PTHR47194:SF3">
    <property type="entry name" value="SORTING NEXIN 29"/>
    <property type="match status" value="1"/>
</dbReference>
<dbReference type="PROSITE" id="PS50195">
    <property type="entry name" value="PX"/>
    <property type="match status" value="1"/>
</dbReference>
<dbReference type="AlphaFoldDB" id="A0AAN8X759"/>
<dbReference type="SUPFAM" id="SSF64268">
    <property type="entry name" value="PX domain"/>
    <property type="match status" value="1"/>
</dbReference>
<feature type="domain" description="PX" evidence="2">
    <location>
        <begin position="578"/>
        <end position="710"/>
    </location>
</feature>
<feature type="region of interest" description="Disordered" evidence="1">
    <location>
        <begin position="434"/>
        <end position="462"/>
    </location>
</feature>
<organism evidence="3 4">
    <name type="scientific">Halocaridina rubra</name>
    <name type="common">Hawaiian red shrimp</name>
    <dbReference type="NCBI Taxonomy" id="373956"/>
    <lineage>
        <taxon>Eukaryota</taxon>
        <taxon>Metazoa</taxon>
        <taxon>Ecdysozoa</taxon>
        <taxon>Arthropoda</taxon>
        <taxon>Crustacea</taxon>
        <taxon>Multicrustacea</taxon>
        <taxon>Malacostraca</taxon>
        <taxon>Eumalacostraca</taxon>
        <taxon>Eucarida</taxon>
        <taxon>Decapoda</taxon>
        <taxon>Pleocyemata</taxon>
        <taxon>Caridea</taxon>
        <taxon>Atyoidea</taxon>
        <taxon>Atyidae</taxon>
        <taxon>Halocaridina</taxon>
    </lineage>
</organism>
<dbReference type="PANTHER" id="PTHR47194">
    <property type="entry name" value="SORTING NEXIN-29-RELATED"/>
    <property type="match status" value="1"/>
</dbReference>
<reference evidence="3 4" key="1">
    <citation type="submission" date="2023-11" db="EMBL/GenBank/DDBJ databases">
        <title>Halocaridina rubra genome assembly.</title>
        <authorList>
            <person name="Smith C."/>
        </authorList>
    </citation>
    <scope>NUCLEOTIDE SEQUENCE [LARGE SCALE GENOMIC DNA]</scope>
    <source>
        <strain evidence="3">EP-1</strain>
        <tissue evidence="3">Whole</tissue>
    </source>
</reference>
<comment type="caution">
    <text evidence="3">The sequence shown here is derived from an EMBL/GenBank/DDBJ whole genome shotgun (WGS) entry which is preliminary data.</text>
</comment>
<dbReference type="SMART" id="SM00312">
    <property type="entry name" value="PX"/>
    <property type="match status" value="1"/>
</dbReference>
<dbReference type="InterPro" id="IPR001683">
    <property type="entry name" value="PX_dom"/>
</dbReference>
<gene>
    <name evidence="3" type="ORF">SK128_016700</name>
</gene>
<sequence length="710" mass="77599">MDSDSEKLQPDISNVSRVGKMSRLCDTADLCEMSTQTSQHTHSQPSTPVGSHLEGLASDHALRKSSLTLPLLNEKEDAGGGISCNSTPASDTFYTATSVLSPDVRDLTSPWSPMPLEGSNSGMDKEKCESLKMAYGAFAEDISDDLPIKVPEEDEVIEENLSHFERDDDLSSSVYKSPCTSITDTASPDIIANSDIASGETQSAESTGKDKVGACENSGLVDESNLVGLTTSPIPQGSDRFHPLNSPGADLAATSTPVKAKNPSVKRDLCYNTKLQIGDNISQNLSASAPCDTNLNEFARAFSSSAYVENSSNPYSESSTCNLEANANNNIRTIGNGNNEVCELVSGAENSRLSCEDSDSSPWHSGLEGVSKRSTLISPHAEVAKANEVLLRLRENADKSDASINEQIQELEALKQHYANLEDQLISHPSVINKNSEDKTSVSSNMGAGLQEKQGGDRPSDLPLESSLLQEDRLALLIEREVQRRVLEEVVARENASLCSRPQYRRTYRSMSASVEPWSLGVRVLSPSEMRPYTSLSAGYEMEGEGGIHLYQSAASADDLLLTPGPLQSPMTDYDMSCGVCVCIPGYEMRGSGSSAHWEYEVKLAAGPDSWTVFRRYRRFRELHMYMCHKYGQPVEDLYFPPRRLFGNFSERVVAERRGQLEIYLQQLIVLCSELEESPLCGAPPCRATLAHFSPFFQRGVFETSRHTTS</sequence>
<feature type="compositionally biased region" description="Polar residues" evidence="1">
    <location>
        <begin position="33"/>
        <end position="49"/>
    </location>
</feature>
<dbReference type="Proteomes" id="UP001381693">
    <property type="component" value="Unassembled WGS sequence"/>
</dbReference>
<dbReference type="EMBL" id="JAXCGZ010013212">
    <property type="protein sequence ID" value="KAK7073370.1"/>
    <property type="molecule type" value="Genomic_DNA"/>
</dbReference>
<evidence type="ECO:0000259" key="2">
    <source>
        <dbReference type="PROSITE" id="PS50195"/>
    </source>
</evidence>
<evidence type="ECO:0000313" key="4">
    <source>
        <dbReference type="Proteomes" id="UP001381693"/>
    </source>
</evidence>
<evidence type="ECO:0000313" key="3">
    <source>
        <dbReference type="EMBL" id="KAK7073370.1"/>
    </source>
</evidence>
<proteinExistence type="predicted"/>
<dbReference type="Gene3D" id="3.30.1520.10">
    <property type="entry name" value="Phox-like domain"/>
    <property type="match status" value="1"/>
</dbReference>
<protein>
    <recommendedName>
        <fullName evidence="2">PX domain-containing protein</fullName>
    </recommendedName>
</protein>